<protein>
    <submittedName>
        <fullName evidence="1">Uncharacterized protein</fullName>
    </submittedName>
</protein>
<proteinExistence type="predicted"/>
<dbReference type="HOGENOM" id="CLU_2953784_0_0_6"/>
<reference evidence="1 2" key="1">
    <citation type="submission" date="2014-10" db="EMBL/GenBank/DDBJ databases">
        <title>Whole genome sequence of Francisella endociliophora strain FSC1006, isolated from a laboratory culture of the marine ciliate Euplotes raikovi.</title>
        <authorList>
            <person name="Granberg M."/>
            <person name="Backman S."/>
            <person name="Lundmark E."/>
            <person name="Nilsson E."/>
            <person name="Karlsson E."/>
            <person name="Thelaus J."/>
            <person name="Ohrman C."/>
            <person name="Larkeryd A."/>
            <person name="Stenberg P."/>
        </authorList>
    </citation>
    <scope>NUCLEOTIDE SEQUENCE [LARGE SCALE GENOMIC DNA]</scope>
    <source>
        <strain evidence="1 2">FSC1006</strain>
    </source>
</reference>
<evidence type="ECO:0000313" key="1">
    <source>
        <dbReference type="EMBL" id="AIT10009.1"/>
    </source>
</evidence>
<gene>
    <name evidence="1" type="ORF">LO80_08520</name>
</gene>
<dbReference type="Proteomes" id="UP000029672">
    <property type="component" value="Chromosome"/>
</dbReference>
<accession>A0A097ER30</accession>
<evidence type="ECO:0000313" key="2">
    <source>
        <dbReference type="Proteomes" id="UP000029672"/>
    </source>
</evidence>
<dbReference type="STRING" id="1547445.LO80_08520"/>
<dbReference type="EMBL" id="CP009574">
    <property type="protein sequence ID" value="AIT10009.1"/>
    <property type="molecule type" value="Genomic_DNA"/>
</dbReference>
<dbReference type="AlphaFoldDB" id="A0A097ER30"/>
<name>A0A097ER30_9GAMM</name>
<organism evidence="1 2">
    <name type="scientific">Candidatus Francisella endociliophora</name>
    <dbReference type="NCBI Taxonomy" id="653937"/>
    <lineage>
        <taxon>Bacteria</taxon>
        <taxon>Pseudomonadati</taxon>
        <taxon>Pseudomonadota</taxon>
        <taxon>Gammaproteobacteria</taxon>
        <taxon>Thiotrichales</taxon>
        <taxon>Francisellaceae</taxon>
        <taxon>Francisella</taxon>
    </lineage>
</organism>
<sequence length="59" mass="6856">MNIKKIIKIDFESYLTFNNRHTITPHGNISAFNIPNVTDGKNKIEYKNIINILININQI</sequence>
<dbReference type="KEGG" id="frf:LO80_08520"/>
<keyword evidence="2" id="KW-1185">Reference proteome</keyword>